<dbReference type="OrthoDB" id="414418at2759"/>
<evidence type="ECO:0000313" key="2">
    <source>
        <dbReference type="EMBL" id="KAG2325439.1"/>
    </source>
</evidence>
<evidence type="ECO:0000256" key="1">
    <source>
        <dbReference type="SAM" id="MobiDB-lite"/>
    </source>
</evidence>
<dbReference type="SUPFAM" id="SSF53254">
    <property type="entry name" value="Phosphoglycerate mutase-like"/>
    <property type="match status" value="1"/>
</dbReference>
<evidence type="ECO:0000313" key="3">
    <source>
        <dbReference type="Proteomes" id="UP000886595"/>
    </source>
</evidence>
<feature type="compositionally biased region" description="Basic and acidic residues" evidence="1">
    <location>
        <begin position="442"/>
        <end position="458"/>
    </location>
</feature>
<feature type="region of interest" description="Disordered" evidence="1">
    <location>
        <begin position="429"/>
        <end position="458"/>
    </location>
</feature>
<dbReference type="EMBL" id="JAAMPC010000002">
    <property type="protein sequence ID" value="KAG2325439.1"/>
    <property type="molecule type" value="Genomic_DNA"/>
</dbReference>
<dbReference type="CDD" id="cd07067">
    <property type="entry name" value="HP_PGM_like"/>
    <property type="match status" value="1"/>
</dbReference>
<protein>
    <recommendedName>
        <fullName evidence="4">Phosphoglycerate mutase family protein</fullName>
    </recommendedName>
</protein>
<dbReference type="FunFam" id="3.40.50.1240:FF:000039">
    <property type="entry name" value="Phosphoglycerate mutase family protein"/>
    <property type="match status" value="1"/>
</dbReference>
<sequence length="458" mass="51209">MDSSPKPNNDAAYQHVFVMRHGDRIDNFEPLWVSTAARPWDPPLVQDGMIRAFRTGQRIRSQIGLPIHRVFVSPFLRCIQTASEVVSALSAVTVDPNAMSSKDVPSIDTSKLKVAIEYGLCEMLNSVAISGQLAPKDGNFDFRLSDLEALFPEGMVDHNVDMIYKEMPKWEESVEGCRERYVKIVKALADKYPTENLLLVTHGEGVGTTFSTFYKDTTVYEVDYCAYVELRREVSSKDGSVETGEYEVVFSPGQAGISLNSESMVVGLYDYRKLTIKSGKDYSSSEVQPGQTLCDGFCDCSVWYKPYKHRPNEGSSLSIFTEFSPLADPSFEPGRPVESAVELGHWLQRKSCGRYRVTLRFCWTEGGSTYVEEEVMCGRTTVIVNANGYICAIQKPGRAAATTKIIREEVEANNRDKILQKVKGHLTSAKSEFSGPTVVVKEGQKKSADQEQEERERL</sequence>
<gene>
    <name evidence="2" type="ORF">Bca52824_008167</name>
</gene>
<dbReference type="InterPro" id="IPR020568">
    <property type="entry name" value="Ribosomal_Su5_D2-typ_SF"/>
</dbReference>
<dbReference type="Gene3D" id="3.40.50.1240">
    <property type="entry name" value="Phosphoglycerate mutase-like"/>
    <property type="match status" value="1"/>
</dbReference>
<keyword evidence="3" id="KW-1185">Reference proteome</keyword>
<comment type="caution">
    <text evidence="2">The sequence shown here is derived from an EMBL/GenBank/DDBJ whole genome shotgun (WGS) entry which is preliminary data.</text>
</comment>
<dbReference type="SUPFAM" id="SSF54211">
    <property type="entry name" value="Ribosomal protein S5 domain 2-like"/>
    <property type="match status" value="1"/>
</dbReference>
<reference evidence="2 3" key="1">
    <citation type="submission" date="2020-02" db="EMBL/GenBank/DDBJ databases">
        <authorList>
            <person name="Ma Q."/>
            <person name="Huang Y."/>
            <person name="Song X."/>
            <person name="Pei D."/>
        </authorList>
    </citation>
    <scope>NUCLEOTIDE SEQUENCE [LARGE SCALE GENOMIC DNA]</scope>
    <source>
        <strain evidence="2">Sxm20200214</strain>
        <tissue evidence="2">Leaf</tissue>
    </source>
</reference>
<dbReference type="InterPro" id="IPR029033">
    <property type="entry name" value="His_PPase_superfam"/>
</dbReference>
<name>A0A8X7W7L3_BRACI</name>
<dbReference type="PANTHER" id="PTHR16469">
    <property type="entry name" value="UBIQUITIN-ASSOCIATED AND SH3 DOMAIN-CONTAINING BA-RELATED"/>
    <property type="match status" value="1"/>
</dbReference>
<accession>A0A8X7W7L3</accession>
<dbReference type="Gene3D" id="3.30.230.70">
    <property type="entry name" value="GHMP Kinase, N-terminal domain"/>
    <property type="match status" value="1"/>
</dbReference>
<dbReference type="Proteomes" id="UP000886595">
    <property type="component" value="Unassembled WGS sequence"/>
</dbReference>
<proteinExistence type="predicted"/>
<dbReference type="SUPFAM" id="SSF55666">
    <property type="entry name" value="Ribonuclease PH domain 2-like"/>
    <property type="match status" value="1"/>
</dbReference>
<dbReference type="InterPro" id="IPR027408">
    <property type="entry name" value="PNPase/RNase_PH_dom_sf"/>
</dbReference>
<dbReference type="AlphaFoldDB" id="A0A8X7W7L3"/>
<dbReference type="Pfam" id="PF00300">
    <property type="entry name" value="His_Phos_1"/>
    <property type="match status" value="1"/>
</dbReference>
<dbReference type="InterPro" id="IPR013078">
    <property type="entry name" value="His_Pase_superF_clade-1"/>
</dbReference>
<dbReference type="InterPro" id="IPR036345">
    <property type="entry name" value="ExoRNase_PH_dom2_sf"/>
</dbReference>
<evidence type="ECO:0008006" key="4">
    <source>
        <dbReference type="Google" id="ProtNLM"/>
    </source>
</evidence>
<dbReference type="PANTHER" id="PTHR16469:SF27">
    <property type="entry name" value="UBIQUITIN-ASSOCIATED AND SH3 DOMAIN-CONTAINING BA-RELATED"/>
    <property type="match status" value="1"/>
</dbReference>
<organism evidence="2 3">
    <name type="scientific">Brassica carinata</name>
    <name type="common">Ethiopian mustard</name>
    <name type="synonym">Abyssinian cabbage</name>
    <dbReference type="NCBI Taxonomy" id="52824"/>
    <lineage>
        <taxon>Eukaryota</taxon>
        <taxon>Viridiplantae</taxon>
        <taxon>Streptophyta</taxon>
        <taxon>Embryophyta</taxon>
        <taxon>Tracheophyta</taxon>
        <taxon>Spermatophyta</taxon>
        <taxon>Magnoliopsida</taxon>
        <taxon>eudicotyledons</taxon>
        <taxon>Gunneridae</taxon>
        <taxon>Pentapetalae</taxon>
        <taxon>rosids</taxon>
        <taxon>malvids</taxon>
        <taxon>Brassicales</taxon>
        <taxon>Brassicaceae</taxon>
        <taxon>Brassiceae</taxon>
        <taxon>Brassica</taxon>
    </lineage>
</organism>
<dbReference type="InterPro" id="IPR051710">
    <property type="entry name" value="Phosphatase_SH3-domain"/>
</dbReference>